<reference evidence="2" key="1">
    <citation type="submission" date="2020-01" db="EMBL/GenBank/DDBJ databases">
        <title>Development of genomics and gene disruption for Polysphondylium violaceum indicates a role for the polyketide synthase stlB in stalk morphogenesis.</title>
        <authorList>
            <person name="Narita B."/>
            <person name="Kawabe Y."/>
            <person name="Kin K."/>
            <person name="Saito T."/>
            <person name="Gibbs R."/>
            <person name="Kuspa A."/>
            <person name="Muzny D."/>
            <person name="Queller D."/>
            <person name="Richards S."/>
            <person name="Strassman J."/>
            <person name="Sucgang R."/>
            <person name="Worley K."/>
            <person name="Schaap P."/>
        </authorList>
    </citation>
    <scope>NUCLEOTIDE SEQUENCE</scope>
    <source>
        <strain evidence="2">QSvi11</strain>
    </source>
</reference>
<keyword evidence="1" id="KW-0812">Transmembrane</keyword>
<evidence type="ECO:0008006" key="4">
    <source>
        <dbReference type="Google" id="ProtNLM"/>
    </source>
</evidence>
<dbReference type="AlphaFoldDB" id="A0A8J4PSH2"/>
<keyword evidence="1" id="KW-1133">Transmembrane helix</keyword>
<keyword evidence="3" id="KW-1185">Reference proteome</keyword>
<comment type="caution">
    <text evidence="2">The sequence shown here is derived from an EMBL/GenBank/DDBJ whole genome shotgun (WGS) entry which is preliminary data.</text>
</comment>
<organism evidence="2 3">
    <name type="scientific">Polysphondylium violaceum</name>
    <dbReference type="NCBI Taxonomy" id="133409"/>
    <lineage>
        <taxon>Eukaryota</taxon>
        <taxon>Amoebozoa</taxon>
        <taxon>Evosea</taxon>
        <taxon>Eumycetozoa</taxon>
        <taxon>Dictyostelia</taxon>
        <taxon>Dictyosteliales</taxon>
        <taxon>Dictyosteliaceae</taxon>
        <taxon>Polysphondylium</taxon>
    </lineage>
</organism>
<dbReference type="EMBL" id="AJWJ01000265">
    <property type="protein sequence ID" value="KAF2072607.1"/>
    <property type="molecule type" value="Genomic_DNA"/>
</dbReference>
<proteinExistence type="predicted"/>
<accession>A0A8J4PSH2</accession>
<sequence>NKQNCIITGSDNNNILFNYGQSGGIQQTLNVANITFTNACNIVSGTVPVSTSFTNCVFTNTQSDYTSLFKLDLGQEAISPIPTFNLTDSTFSGVTSNGSMMIELVGYQTFIETVSIDGFKGANCFYFNQCSADLFSLTINNSDTSSAPIGTFSSNLTITDGNFYNNVGGFAGVLYTSSYNTYMRTVVSLSYFTNNTTPDHGGAIVLAPNPSGVQATNKILTSEFISNSVSASGGRGGAIYVDATNVDITASTFISNSASNGGQGGAIYIGSGSTVLIANSEMDSNLATLGAAIFTNSSRLSFSSDTFSNNNASVGGSDVYCSSSSIDFGNSSLKAPNSTAYTCGACNFINGPSNFQCGGSSSSNESPKKHNDLDDKDKKIIIAVVCGGVGLIAILIIIIIVYKRHHRRHHHHHHHHHHESSPLVYHH</sequence>
<evidence type="ECO:0000313" key="2">
    <source>
        <dbReference type="EMBL" id="KAF2072607.1"/>
    </source>
</evidence>
<dbReference type="SUPFAM" id="SSF51126">
    <property type="entry name" value="Pectin lyase-like"/>
    <property type="match status" value="1"/>
</dbReference>
<keyword evidence="1" id="KW-0472">Membrane</keyword>
<dbReference type="Proteomes" id="UP000695562">
    <property type="component" value="Unassembled WGS sequence"/>
</dbReference>
<gene>
    <name evidence="2" type="ORF">CYY_006085</name>
</gene>
<evidence type="ECO:0000256" key="1">
    <source>
        <dbReference type="SAM" id="Phobius"/>
    </source>
</evidence>
<dbReference type="PANTHER" id="PTHR31318">
    <property type="entry name" value="EXPRESSED PROTEIN-RELATED"/>
    <property type="match status" value="1"/>
</dbReference>
<feature type="transmembrane region" description="Helical" evidence="1">
    <location>
        <begin position="380"/>
        <end position="402"/>
    </location>
</feature>
<dbReference type="InterPro" id="IPR011050">
    <property type="entry name" value="Pectin_lyase_fold/virulence"/>
</dbReference>
<feature type="non-terminal residue" evidence="2">
    <location>
        <position position="1"/>
    </location>
</feature>
<protein>
    <recommendedName>
        <fullName evidence="4">Polymorphic outer membrane protein</fullName>
    </recommendedName>
</protein>
<evidence type="ECO:0000313" key="3">
    <source>
        <dbReference type="Proteomes" id="UP000695562"/>
    </source>
</evidence>
<name>A0A8J4PSH2_9MYCE</name>